<keyword evidence="2" id="KW-1185">Reference proteome</keyword>
<dbReference type="EMBL" id="CP009287">
    <property type="protein sequence ID" value="AIQ69520.1"/>
    <property type="molecule type" value="Genomic_DNA"/>
</dbReference>
<accession>A0A089MAY7</accession>
<dbReference type="KEGG" id="pgm:PGRAT_19195"/>
<name>A0A089MAY7_9BACL</name>
<protein>
    <submittedName>
        <fullName evidence="1">Uncharacterized protein</fullName>
    </submittedName>
</protein>
<dbReference type="RefSeq" id="WP_025708629.1">
    <property type="nucleotide sequence ID" value="NZ_CP009287.1"/>
</dbReference>
<organism evidence="1 2">
    <name type="scientific">Paenibacillus graminis</name>
    <dbReference type="NCBI Taxonomy" id="189425"/>
    <lineage>
        <taxon>Bacteria</taxon>
        <taxon>Bacillati</taxon>
        <taxon>Bacillota</taxon>
        <taxon>Bacilli</taxon>
        <taxon>Bacillales</taxon>
        <taxon>Paenibacillaceae</taxon>
        <taxon>Paenibacillus</taxon>
    </lineage>
</organism>
<proteinExistence type="predicted"/>
<dbReference type="HOGENOM" id="CLU_2570551_0_0_9"/>
<dbReference type="Proteomes" id="UP000029500">
    <property type="component" value="Chromosome"/>
</dbReference>
<evidence type="ECO:0000313" key="2">
    <source>
        <dbReference type="Proteomes" id="UP000029500"/>
    </source>
</evidence>
<gene>
    <name evidence="1" type="ORF">PGRAT_19195</name>
</gene>
<reference evidence="1 2" key="1">
    <citation type="submission" date="2014-08" db="EMBL/GenBank/DDBJ databases">
        <title>Comparative genomics of the Paenibacillus odorifer group.</title>
        <authorList>
            <person name="den Bakker H.C."/>
            <person name="Tsai Y.-C."/>
            <person name="Martin N."/>
            <person name="Korlach J."/>
            <person name="Wiedmann M."/>
        </authorList>
    </citation>
    <scope>NUCLEOTIDE SEQUENCE [LARGE SCALE GENOMIC DNA]</scope>
    <source>
        <strain evidence="1 2">DSM 15220</strain>
    </source>
</reference>
<evidence type="ECO:0000313" key="1">
    <source>
        <dbReference type="EMBL" id="AIQ69520.1"/>
    </source>
</evidence>
<dbReference type="AlphaFoldDB" id="A0A089MAY7"/>
<sequence>MDELAKSILSFLIKENEKGESWSPLNDEASEKRFEAPWTRIMVRLRMMQAGGLITIQALNSDDEPSDVGIKLTEKGKNFSI</sequence>